<protein>
    <submittedName>
        <fullName evidence="1">Uncharacterized protein</fullName>
    </submittedName>
</protein>
<evidence type="ECO:0000313" key="2">
    <source>
        <dbReference type="Proteomes" id="UP000199245"/>
    </source>
</evidence>
<proteinExistence type="predicted"/>
<sequence>MPTKPQRKLPLQGARPAYRTLQGWALGTLIEQAAVKECDHHGHRIDRADPAAWNRAREEAWRNPFPGATPEACIAAMDEIMRGIGDSCPDC</sequence>
<organism evidence="1 2">
    <name type="scientific">Bradyrhizobium brasilense</name>
    <dbReference type="NCBI Taxonomy" id="1419277"/>
    <lineage>
        <taxon>Bacteria</taxon>
        <taxon>Pseudomonadati</taxon>
        <taxon>Pseudomonadota</taxon>
        <taxon>Alphaproteobacteria</taxon>
        <taxon>Hyphomicrobiales</taxon>
        <taxon>Nitrobacteraceae</taxon>
        <taxon>Bradyrhizobium</taxon>
    </lineage>
</organism>
<reference evidence="1 2" key="1">
    <citation type="submission" date="2016-10" db="EMBL/GenBank/DDBJ databases">
        <authorList>
            <person name="de Groot N.N."/>
        </authorList>
    </citation>
    <scope>NUCLEOTIDE SEQUENCE [LARGE SCALE GENOMIC DNA]</scope>
    <source>
        <strain evidence="1 2">R5</strain>
    </source>
</reference>
<accession>A0A1G7HPE1</accession>
<dbReference type="EMBL" id="FMZW01000042">
    <property type="protein sequence ID" value="SDF02357.1"/>
    <property type="molecule type" value="Genomic_DNA"/>
</dbReference>
<name>A0A1G7HPE1_9BRAD</name>
<evidence type="ECO:0000313" key="1">
    <source>
        <dbReference type="EMBL" id="SDF02357.1"/>
    </source>
</evidence>
<dbReference type="Proteomes" id="UP000199245">
    <property type="component" value="Unassembled WGS sequence"/>
</dbReference>
<dbReference type="AlphaFoldDB" id="A0A1G7HPE1"/>
<dbReference type="RefSeq" id="WP_092088456.1">
    <property type="nucleotide sequence ID" value="NZ_FMZW01000042.1"/>
</dbReference>
<gene>
    <name evidence="1" type="ORF">SAMN05216337_104286</name>
</gene>